<dbReference type="HAMAP" id="MF_00978">
    <property type="entry name" value="Bifunct_BirA"/>
    <property type="match status" value="1"/>
</dbReference>
<evidence type="ECO:0000256" key="3">
    <source>
        <dbReference type="ARBA" id="ARBA00022840"/>
    </source>
</evidence>
<name>A0ABW5REA7_9BACL</name>
<evidence type="ECO:0000259" key="7">
    <source>
        <dbReference type="PROSITE" id="PS51733"/>
    </source>
</evidence>
<dbReference type="CDD" id="cd00090">
    <property type="entry name" value="HTH_ARSR"/>
    <property type="match status" value="1"/>
</dbReference>
<keyword evidence="3 6" id="KW-0067">ATP-binding</keyword>
<evidence type="ECO:0000313" key="8">
    <source>
        <dbReference type="EMBL" id="MFD2672930.1"/>
    </source>
</evidence>
<keyword evidence="1 6" id="KW-0436">Ligase</keyword>
<evidence type="ECO:0000256" key="5">
    <source>
        <dbReference type="ARBA" id="ARBA00023267"/>
    </source>
</evidence>
<dbReference type="PANTHER" id="PTHR12835:SF5">
    <property type="entry name" value="BIOTIN--PROTEIN LIGASE"/>
    <property type="match status" value="1"/>
</dbReference>
<comment type="function">
    <text evidence="6">Acts both as a biotin--[acetyl-CoA-carboxylase] ligase and a repressor.</text>
</comment>
<feature type="DNA-binding region" description="H-T-H motif" evidence="6">
    <location>
        <begin position="19"/>
        <end position="38"/>
    </location>
</feature>
<dbReference type="Gene3D" id="2.30.30.100">
    <property type="match status" value="1"/>
</dbReference>
<comment type="catalytic activity">
    <reaction evidence="6">
        <text>biotin + L-lysyl-[protein] + ATP = N(6)-biotinyl-L-lysyl-[protein] + AMP + diphosphate + H(+)</text>
        <dbReference type="Rhea" id="RHEA:11756"/>
        <dbReference type="Rhea" id="RHEA-COMP:9752"/>
        <dbReference type="Rhea" id="RHEA-COMP:10505"/>
        <dbReference type="ChEBI" id="CHEBI:15378"/>
        <dbReference type="ChEBI" id="CHEBI:29969"/>
        <dbReference type="ChEBI" id="CHEBI:30616"/>
        <dbReference type="ChEBI" id="CHEBI:33019"/>
        <dbReference type="ChEBI" id="CHEBI:57586"/>
        <dbReference type="ChEBI" id="CHEBI:83144"/>
        <dbReference type="ChEBI" id="CHEBI:456215"/>
        <dbReference type="EC" id="6.3.4.15"/>
    </reaction>
</comment>
<dbReference type="Pfam" id="PF03099">
    <property type="entry name" value="BPL_LplA_LipB"/>
    <property type="match status" value="1"/>
</dbReference>
<dbReference type="RefSeq" id="WP_379930491.1">
    <property type="nucleotide sequence ID" value="NZ_JBHUMM010000043.1"/>
</dbReference>
<protein>
    <recommendedName>
        <fullName evidence="6">Bifunctional ligase/repressor BirA</fullName>
    </recommendedName>
    <alternativeName>
        <fullName evidence="6">Biotin--[acetyl-CoA-carboxylase] ligase</fullName>
        <ecNumber evidence="6">6.3.4.15</ecNumber>
    </alternativeName>
    <alternativeName>
        <fullName evidence="6">Biotin--protein ligase</fullName>
    </alternativeName>
    <alternativeName>
        <fullName evidence="6">Biotin-[acetyl-CoA carboxylase] synthetase</fullName>
    </alternativeName>
</protein>
<keyword evidence="6" id="KW-0805">Transcription regulation</keyword>
<dbReference type="SUPFAM" id="SSF55681">
    <property type="entry name" value="Class II aaRS and biotin synthetases"/>
    <property type="match status" value="1"/>
</dbReference>
<reference evidence="9" key="1">
    <citation type="journal article" date="2019" name="Int. J. Syst. Evol. Microbiol.">
        <title>The Global Catalogue of Microorganisms (GCM) 10K type strain sequencing project: providing services to taxonomists for standard genome sequencing and annotation.</title>
        <authorList>
            <consortium name="The Broad Institute Genomics Platform"/>
            <consortium name="The Broad Institute Genome Sequencing Center for Infectious Disease"/>
            <person name="Wu L."/>
            <person name="Ma J."/>
        </authorList>
    </citation>
    <scope>NUCLEOTIDE SEQUENCE [LARGE SCALE GENOMIC DNA]</scope>
    <source>
        <strain evidence="9">KCTC 33676</strain>
    </source>
</reference>
<comment type="caution">
    <text evidence="6">Lacks conserved residue(s) required for the propagation of feature annotation.</text>
</comment>
<comment type="caution">
    <text evidence="8">The sequence shown here is derived from an EMBL/GenBank/DDBJ whole genome shotgun (WGS) entry which is preliminary data.</text>
</comment>
<dbReference type="EMBL" id="JBHUMM010000043">
    <property type="protein sequence ID" value="MFD2672930.1"/>
    <property type="molecule type" value="Genomic_DNA"/>
</dbReference>
<sequence>MNHDILQWFKNQPQTFISGEEISKQFGVSRTAVWKHIEQLRKAGYKIEAVPRKGYRLVESPAFFQTVRFVAALKTKKLGTNLRVFESLDSTQTRAFEEARKGAPEGTLVWTEMQTGGKGRRGRAWHSPPYKGLWFSFIVHPRIPLQFTPQLTLLTAVAICRVLRRKGIECGIKWPNDLYIEGKKCGGILLETTAEDERVQVAIGGIGLSVNLDAEDYPETLRDQVISLKMATGKSWDRELLLADILKEIEDFYLIYLEQGFEPIRILWEALSIHMGEQVEVETIEGRIGGRTRGVNSLGALILEQADGRRQEVYSGDLIAPF</sequence>
<dbReference type="SUPFAM" id="SSF50037">
    <property type="entry name" value="C-terminal domain of transcriptional repressors"/>
    <property type="match status" value="1"/>
</dbReference>
<keyword evidence="6" id="KW-0678">Repressor</keyword>
<evidence type="ECO:0000256" key="1">
    <source>
        <dbReference type="ARBA" id="ARBA00022598"/>
    </source>
</evidence>
<keyword evidence="5 6" id="KW-0092">Biotin</keyword>
<dbReference type="GO" id="GO:0004077">
    <property type="term" value="F:biotin--[biotin carboxyl-carrier protein] ligase activity"/>
    <property type="evidence" value="ECO:0007669"/>
    <property type="project" value="UniProtKB-EC"/>
</dbReference>
<dbReference type="InterPro" id="IPR013196">
    <property type="entry name" value="HTH_11"/>
</dbReference>
<dbReference type="InterPro" id="IPR011991">
    <property type="entry name" value="ArsR-like_HTH"/>
</dbReference>
<accession>A0ABW5REA7</accession>
<keyword evidence="9" id="KW-1185">Reference proteome</keyword>
<dbReference type="InterPro" id="IPR004408">
    <property type="entry name" value="Biotin_CoA_COase_ligase"/>
</dbReference>
<dbReference type="CDD" id="cd16442">
    <property type="entry name" value="BPL"/>
    <property type="match status" value="1"/>
</dbReference>
<dbReference type="InterPro" id="IPR036388">
    <property type="entry name" value="WH-like_DNA-bd_sf"/>
</dbReference>
<keyword evidence="4 6" id="KW-0238">DNA-binding</keyword>
<organism evidence="8 9">
    <name type="scientific">Marinicrinis sediminis</name>
    <dbReference type="NCBI Taxonomy" id="1652465"/>
    <lineage>
        <taxon>Bacteria</taxon>
        <taxon>Bacillati</taxon>
        <taxon>Bacillota</taxon>
        <taxon>Bacilli</taxon>
        <taxon>Bacillales</taxon>
        <taxon>Paenibacillaceae</taxon>
    </lineage>
</organism>
<evidence type="ECO:0000256" key="4">
    <source>
        <dbReference type="ARBA" id="ARBA00023125"/>
    </source>
</evidence>
<evidence type="ECO:0000256" key="2">
    <source>
        <dbReference type="ARBA" id="ARBA00022741"/>
    </source>
</evidence>
<dbReference type="InterPro" id="IPR036390">
    <property type="entry name" value="WH_DNA-bd_sf"/>
</dbReference>
<dbReference type="Pfam" id="PF02237">
    <property type="entry name" value="BPL_C"/>
    <property type="match status" value="1"/>
</dbReference>
<dbReference type="Gene3D" id="1.10.10.10">
    <property type="entry name" value="Winged helix-like DNA-binding domain superfamily/Winged helix DNA-binding domain"/>
    <property type="match status" value="1"/>
</dbReference>
<dbReference type="PANTHER" id="PTHR12835">
    <property type="entry name" value="BIOTIN PROTEIN LIGASE"/>
    <property type="match status" value="1"/>
</dbReference>
<keyword evidence="2 6" id="KW-0547">Nucleotide-binding</keyword>
<gene>
    <name evidence="6" type="primary">birA</name>
    <name evidence="8" type="ORF">ACFSUC_15275</name>
</gene>
<dbReference type="InterPro" id="IPR003142">
    <property type="entry name" value="BPL_C"/>
</dbReference>
<dbReference type="InterPro" id="IPR008988">
    <property type="entry name" value="Transcriptional_repressor_C"/>
</dbReference>
<dbReference type="Pfam" id="PF08279">
    <property type="entry name" value="HTH_11"/>
    <property type="match status" value="1"/>
</dbReference>
<comment type="similarity">
    <text evidence="6">Belongs to the biotin--protein ligase family.</text>
</comment>
<dbReference type="InterPro" id="IPR030855">
    <property type="entry name" value="Bifunct_BirA"/>
</dbReference>
<feature type="binding site" evidence="6">
    <location>
        <position position="114"/>
    </location>
    <ligand>
        <name>biotin</name>
        <dbReference type="ChEBI" id="CHEBI:57586"/>
    </ligand>
</feature>
<feature type="binding site" evidence="6">
    <location>
        <position position="184"/>
    </location>
    <ligand>
        <name>biotin</name>
        <dbReference type="ChEBI" id="CHEBI:57586"/>
    </ligand>
</feature>
<dbReference type="Gene3D" id="3.30.930.10">
    <property type="entry name" value="Bira Bifunctional Protein, Domain 2"/>
    <property type="match status" value="1"/>
</dbReference>
<dbReference type="Proteomes" id="UP001597497">
    <property type="component" value="Unassembled WGS sequence"/>
</dbReference>
<feature type="domain" description="BPL/LPL catalytic" evidence="7">
    <location>
        <begin position="79"/>
        <end position="257"/>
    </location>
</feature>
<dbReference type="NCBIfam" id="TIGR00121">
    <property type="entry name" value="birA_ligase"/>
    <property type="match status" value="1"/>
</dbReference>
<dbReference type="PROSITE" id="PS51733">
    <property type="entry name" value="BPL_LPL_CATALYTIC"/>
    <property type="match status" value="1"/>
</dbReference>
<evidence type="ECO:0000256" key="6">
    <source>
        <dbReference type="HAMAP-Rule" id="MF_00978"/>
    </source>
</evidence>
<evidence type="ECO:0000313" key="9">
    <source>
        <dbReference type="Proteomes" id="UP001597497"/>
    </source>
</evidence>
<dbReference type="EC" id="6.3.4.15" evidence="6"/>
<dbReference type="InterPro" id="IPR045864">
    <property type="entry name" value="aa-tRNA-synth_II/BPL/LPL"/>
</dbReference>
<dbReference type="SUPFAM" id="SSF46785">
    <property type="entry name" value="Winged helix' DNA-binding domain"/>
    <property type="match status" value="1"/>
</dbReference>
<keyword evidence="6" id="KW-0804">Transcription</keyword>
<proteinExistence type="inferred from homology"/>
<dbReference type="InterPro" id="IPR004143">
    <property type="entry name" value="BPL_LPL_catalytic"/>
</dbReference>